<sequence length="103" mass="11559">MAEDPEISKRRHEQQQLRKQLHEVFGPFDQFCEYVAGTTSAGSSGIMRHGVVQVSTTNQVLSVNICSARRPGATARRRSWPIVVHLAVDIMHFIDRTTIADVN</sequence>
<dbReference type="AlphaFoldDB" id="A0A2G9TVA1"/>
<dbReference type="EMBL" id="KZ352774">
    <property type="protein sequence ID" value="PIO61956.1"/>
    <property type="molecule type" value="Genomic_DNA"/>
</dbReference>
<dbReference type="OrthoDB" id="10426232at2759"/>
<proteinExistence type="predicted"/>
<dbReference type="Proteomes" id="UP000230423">
    <property type="component" value="Unassembled WGS sequence"/>
</dbReference>
<evidence type="ECO:0000313" key="2">
    <source>
        <dbReference type="Proteomes" id="UP000230423"/>
    </source>
</evidence>
<reference evidence="1 2" key="1">
    <citation type="submission" date="2015-09" db="EMBL/GenBank/DDBJ databases">
        <title>Draft genome of the parasitic nematode Teladorsagia circumcincta isolate WARC Sus (inbred).</title>
        <authorList>
            <person name="Mitreva M."/>
        </authorList>
    </citation>
    <scope>NUCLEOTIDE SEQUENCE [LARGE SCALE GENOMIC DNA]</scope>
    <source>
        <strain evidence="1 2">S</strain>
    </source>
</reference>
<gene>
    <name evidence="1" type="ORF">TELCIR_16505</name>
</gene>
<accession>A0A2G9TVA1</accession>
<organism evidence="1 2">
    <name type="scientific">Teladorsagia circumcincta</name>
    <name type="common">Brown stomach worm</name>
    <name type="synonym">Ostertagia circumcincta</name>
    <dbReference type="NCBI Taxonomy" id="45464"/>
    <lineage>
        <taxon>Eukaryota</taxon>
        <taxon>Metazoa</taxon>
        <taxon>Ecdysozoa</taxon>
        <taxon>Nematoda</taxon>
        <taxon>Chromadorea</taxon>
        <taxon>Rhabditida</taxon>
        <taxon>Rhabditina</taxon>
        <taxon>Rhabditomorpha</taxon>
        <taxon>Strongyloidea</taxon>
        <taxon>Trichostrongylidae</taxon>
        <taxon>Teladorsagia</taxon>
    </lineage>
</organism>
<name>A0A2G9TVA1_TELCI</name>
<protein>
    <submittedName>
        <fullName evidence="1">Uncharacterized protein</fullName>
    </submittedName>
</protein>
<evidence type="ECO:0000313" key="1">
    <source>
        <dbReference type="EMBL" id="PIO61956.1"/>
    </source>
</evidence>
<keyword evidence="2" id="KW-1185">Reference proteome</keyword>